<dbReference type="EMBL" id="GGEC01042570">
    <property type="protein sequence ID" value="MBX23054.1"/>
    <property type="molecule type" value="Transcribed_RNA"/>
</dbReference>
<dbReference type="EMBL" id="GGEC01042582">
    <property type="protein sequence ID" value="MBX23066.1"/>
    <property type="molecule type" value="Transcribed_RNA"/>
</dbReference>
<dbReference type="Pfam" id="PF14009">
    <property type="entry name" value="PADRE"/>
    <property type="match status" value="1"/>
</dbReference>
<organism evidence="1">
    <name type="scientific">Rhizophora mucronata</name>
    <name type="common">Asiatic mangrove</name>
    <dbReference type="NCBI Taxonomy" id="61149"/>
    <lineage>
        <taxon>Eukaryota</taxon>
        <taxon>Viridiplantae</taxon>
        <taxon>Streptophyta</taxon>
        <taxon>Embryophyta</taxon>
        <taxon>Tracheophyta</taxon>
        <taxon>Spermatophyta</taxon>
        <taxon>Magnoliopsida</taxon>
        <taxon>eudicotyledons</taxon>
        <taxon>Gunneridae</taxon>
        <taxon>Pentapetalae</taxon>
        <taxon>rosids</taxon>
        <taxon>fabids</taxon>
        <taxon>Malpighiales</taxon>
        <taxon>Rhizophoraceae</taxon>
        <taxon>Rhizophora</taxon>
    </lineage>
</organism>
<name>A0A2P2LYK9_RHIMU</name>
<evidence type="ECO:0000313" key="1">
    <source>
        <dbReference type="EMBL" id="MBX23056.1"/>
    </source>
</evidence>
<dbReference type="AlphaFoldDB" id="A0A2P2LYK9"/>
<reference evidence="1" key="1">
    <citation type="submission" date="2018-02" db="EMBL/GenBank/DDBJ databases">
        <title>Rhizophora mucronata_Transcriptome.</title>
        <authorList>
            <person name="Meera S.P."/>
            <person name="Sreeshan A."/>
            <person name="Augustine A."/>
        </authorList>
    </citation>
    <scope>NUCLEOTIDE SEQUENCE</scope>
    <source>
        <tissue evidence="1">Leaf</tissue>
    </source>
</reference>
<accession>A0A2P2LYK9</accession>
<proteinExistence type="predicted"/>
<dbReference type="InterPro" id="IPR025322">
    <property type="entry name" value="PADRE_dom"/>
</dbReference>
<dbReference type="EMBL" id="GGEC01042572">
    <property type="protein sequence ID" value="MBX23056.1"/>
    <property type="molecule type" value="Transcribed_RNA"/>
</dbReference>
<dbReference type="PANTHER" id="PTHR33052">
    <property type="entry name" value="DUF4228 DOMAIN PROTEIN-RELATED"/>
    <property type="match status" value="1"/>
</dbReference>
<protein>
    <submittedName>
        <fullName evidence="1">Uncharacterized protein MANES_06G020600</fullName>
    </submittedName>
</protein>
<sequence length="182" mass="20335">MGACFSCRSSPEEFKNIIRVVHLDGYVEDFEYPVSVREVTGKSQKRYVCTGAELLSLGPKPLKPDAQLERGRIYFLLPRSTLEGDTSPMEFAPMVRRLTSIAKSSHFQAKSPGTGSPLSTHQCLSPLSASCPNQFMETAGASPMTYGGRSWKPVLDTIRERSFNRRSESEMLEIHLETLKED</sequence>